<organism evidence="1 2">
    <name type="scientific">Armillaria tabescens</name>
    <name type="common">Ringless honey mushroom</name>
    <name type="synonym">Agaricus tabescens</name>
    <dbReference type="NCBI Taxonomy" id="1929756"/>
    <lineage>
        <taxon>Eukaryota</taxon>
        <taxon>Fungi</taxon>
        <taxon>Dikarya</taxon>
        <taxon>Basidiomycota</taxon>
        <taxon>Agaricomycotina</taxon>
        <taxon>Agaricomycetes</taxon>
        <taxon>Agaricomycetidae</taxon>
        <taxon>Agaricales</taxon>
        <taxon>Marasmiineae</taxon>
        <taxon>Physalacriaceae</taxon>
        <taxon>Desarmillaria</taxon>
    </lineage>
</organism>
<sequence>MSKAEKKVEKLETELGRLLESMEHVDFDDGVEVNDMCCLLDDKAHLIGDLYSFVISIKAERSDMLPLRTQLIEHLRSMELQITVIGTQLPTPAGLVMYDAGHIYDDGIDNLNLIAQLMILLGVVCNIVMQISKGGCNFILGVAGLIS</sequence>
<name>A0AA39J5I8_ARMTA</name>
<proteinExistence type="predicted"/>
<accession>A0AA39J5I8</accession>
<keyword evidence="2" id="KW-1185">Reference proteome</keyword>
<protein>
    <submittedName>
        <fullName evidence="1">Uncharacterized protein</fullName>
    </submittedName>
</protein>
<dbReference type="AlphaFoldDB" id="A0AA39J5I8"/>
<comment type="caution">
    <text evidence="1">The sequence shown here is derived from an EMBL/GenBank/DDBJ whole genome shotgun (WGS) entry which is preliminary data.</text>
</comment>
<dbReference type="Proteomes" id="UP001175211">
    <property type="component" value="Unassembled WGS sequence"/>
</dbReference>
<evidence type="ECO:0000313" key="1">
    <source>
        <dbReference type="EMBL" id="KAK0435702.1"/>
    </source>
</evidence>
<dbReference type="GeneID" id="85362248"/>
<dbReference type="RefSeq" id="XP_060322062.1">
    <property type="nucleotide sequence ID" value="XM_060478700.1"/>
</dbReference>
<gene>
    <name evidence="1" type="ORF">EV420DRAFT_1653018</name>
</gene>
<evidence type="ECO:0000313" key="2">
    <source>
        <dbReference type="Proteomes" id="UP001175211"/>
    </source>
</evidence>
<reference evidence="1" key="1">
    <citation type="submission" date="2023-06" db="EMBL/GenBank/DDBJ databases">
        <authorList>
            <consortium name="Lawrence Berkeley National Laboratory"/>
            <person name="Ahrendt S."/>
            <person name="Sahu N."/>
            <person name="Indic B."/>
            <person name="Wong-Bajracharya J."/>
            <person name="Merenyi Z."/>
            <person name="Ke H.-M."/>
            <person name="Monk M."/>
            <person name="Kocsube S."/>
            <person name="Drula E."/>
            <person name="Lipzen A."/>
            <person name="Balint B."/>
            <person name="Henrissat B."/>
            <person name="Andreopoulos B."/>
            <person name="Martin F.M."/>
            <person name="Harder C.B."/>
            <person name="Rigling D."/>
            <person name="Ford K.L."/>
            <person name="Foster G.D."/>
            <person name="Pangilinan J."/>
            <person name="Papanicolaou A."/>
            <person name="Barry K."/>
            <person name="LaButti K."/>
            <person name="Viragh M."/>
            <person name="Koriabine M."/>
            <person name="Yan M."/>
            <person name="Riley R."/>
            <person name="Champramary S."/>
            <person name="Plett K.L."/>
            <person name="Tsai I.J."/>
            <person name="Slot J."/>
            <person name="Sipos G."/>
            <person name="Plett J."/>
            <person name="Nagy L.G."/>
            <person name="Grigoriev I.V."/>
        </authorList>
    </citation>
    <scope>NUCLEOTIDE SEQUENCE</scope>
    <source>
        <strain evidence="1">CCBAS 213</strain>
    </source>
</reference>
<dbReference type="EMBL" id="JAUEPS010000143">
    <property type="protein sequence ID" value="KAK0435702.1"/>
    <property type="molecule type" value="Genomic_DNA"/>
</dbReference>